<dbReference type="RefSeq" id="WP_072576133.1">
    <property type="nucleotide sequence ID" value="NZ_LWHB01000052.1"/>
</dbReference>
<evidence type="ECO:0000259" key="1">
    <source>
        <dbReference type="Pfam" id="PF01370"/>
    </source>
</evidence>
<dbReference type="AlphaFoldDB" id="A0A380MW13"/>
<accession>A0A380MW13</accession>
<dbReference type="InterPro" id="IPR001509">
    <property type="entry name" value="Epimerase_deHydtase"/>
</dbReference>
<dbReference type="GO" id="GO:0004029">
    <property type="term" value="F:aldehyde dehydrogenase (NAD+) activity"/>
    <property type="evidence" value="ECO:0007669"/>
    <property type="project" value="TreeGrafter"/>
</dbReference>
<sequence length="281" mass="32303">MKSSLNPLVIGLGKIGSSVVNTLAQKSISVTGLARNPRIHYQLFTQADFIQADASNLASKTLFPFKQIIVIVSPDKPTPEGYTQTYLAIAKQLSAYHKQLKNLEHLIFISSTSVYGQNKGEWVDEETLPLRPTKENSQILLQAERTFTAAFQNKVTIIRPSEIYGMERLYRIQQIQKNNHFSSMEEKWTNRIMDKDLINIIIQVLLSPHPKALYLATDYQPVTNLQLTKWLCHRLKYPTPEFFKNHITSSGKRVHSNIPLAWLQYPDWKKGYKEILDKLSF</sequence>
<evidence type="ECO:0000313" key="2">
    <source>
        <dbReference type="EMBL" id="SUO95901.1"/>
    </source>
</evidence>
<dbReference type="PANTHER" id="PTHR48079:SF6">
    <property type="entry name" value="NAD(P)-BINDING DOMAIN-CONTAINING PROTEIN-RELATED"/>
    <property type="match status" value="1"/>
</dbReference>
<gene>
    <name evidence="2" type="ORF">NCTC13337_01643</name>
</gene>
<dbReference type="InterPro" id="IPR036291">
    <property type="entry name" value="NAD(P)-bd_dom_sf"/>
</dbReference>
<dbReference type="Pfam" id="PF01370">
    <property type="entry name" value="Epimerase"/>
    <property type="match status" value="1"/>
</dbReference>
<dbReference type="PANTHER" id="PTHR48079">
    <property type="entry name" value="PROTEIN YEEZ"/>
    <property type="match status" value="1"/>
</dbReference>
<dbReference type="InterPro" id="IPR051783">
    <property type="entry name" value="NAD(P)-dependent_oxidoreduct"/>
</dbReference>
<organism evidence="2 3">
    <name type="scientific">Suttonella ornithocola</name>
    <dbReference type="NCBI Taxonomy" id="279832"/>
    <lineage>
        <taxon>Bacteria</taxon>
        <taxon>Pseudomonadati</taxon>
        <taxon>Pseudomonadota</taxon>
        <taxon>Gammaproteobacteria</taxon>
        <taxon>Cardiobacteriales</taxon>
        <taxon>Cardiobacteriaceae</taxon>
        <taxon>Suttonella</taxon>
    </lineage>
</organism>
<keyword evidence="3" id="KW-1185">Reference proteome</keyword>
<evidence type="ECO:0000313" key="3">
    <source>
        <dbReference type="Proteomes" id="UP000254601"/>
    </source>
</evidence>
<dbReference type="OrthoDB" id="9808276at2"/>
<reference evidence="2 3" key="1">
    <citation type="submission" date="2018-06" db="EMBL/GenBank/DDBJ databases">
        <authorList>
            <consortium name="Pathogen Informatics"/>
            <person name="Doyle S."/>
        </authorList>
    </citation>
    <scope>NUCLEOTIDE SEQUENCE [LARGE SCALE GENOMIC DNA]</scope>
    <source>
        <strain evidence="2 3">NCTC13337</strain>
    </source>
</reference>
<name>A0A380MW13_9GAMM</name>
<proteinExistence type="predicted"/>
<dbReference type="SUPFAM" id="SSF51735">
    <property type="entry name" value="NAD(P)-binding Rossmann-fold domains"/>
    <property type="match status" value="1"/>
</dbReference>
<dbReference type="EMBL" id="UHIC01000001">
    <property type="protein sequence ID" value="SUO95901.1"/>
    <property type="molecule type" value="Genomic_DNA"/>
</dbReference>
<dbReference type="Proteomes" id="UP000254601">
    <property type="component" value="Unassembled WGS sequence"/>
</dbReference>
<dbReference type="Gene3D" id="3.40.50.720">
    <property type="entry name" value="NAD(P)-binding Rossmann-like Domain"/>
    <property type="match status" value="1"/>
</dbReference>
<dbReference type="GO" id="GO:0005737">
    <property type="term" value="C:cytoplasm"/>
    <property type="evidence" value="ECO:0007669"/>
    <property type="project" value="TreeGrafter"/>
</dbReference>
<feature type="domain" description="NAD-dependent epimerase/dehydratase" evidence="1">
    <location>
        <begin position="9"/>
        <end position="171"/>
    </location>
</feature>
<protein>
    <submittedName>
        <fullName evidence="2">NADH-flavin reductase</fullName>
    </submittedName>
</protein>